<dbReference type="NCBIfam" id="TIGR03515">
    <property type="entry name" value="GldC"/>
    <property type="match status" value="1"/>
</dbReference>
<dbReference type="Pfam" id="PF19937">
    <property type="entry name" value="GldC-like"/>
    <property type="match status" value="1"/>
</dbReference>
<evidence type="ECO:0000313" key="1">
    <source>
        <dbReference type="EMBL" id="MEB3343928.1"/>
    </source>
</evidence>
<organism evidence="1 2">
    <name type="scientific">Aquimarina gracilis</name>
    <dbReference type="NCBI Taxonomy" id="874422"/>
    <lineage>
        <taxon>Bacteria</taxon>
        <taxon>Pseudomonadati</taxon>
        <taxon>Bacteroidota</taxon>
        <taxon>Flavobacteriia</taxon>
        <taxon>Flavobacteriales</taxon>
        <taxon>Flavobacteriaceae</taxon>
        <taxon>Aquimarina</taxon>
    </lineage>
</organism>
<sequence>MAIEHKSEIKIDIALDENRVPEELKWTAKDGGVENEETKAMLLSVWDSKNKESLRIDLWTKDMPVDEMKIFFHQTLMAMSDTFYRATQDEKMSATMKDFCDYFAEKLELKRE</sequence>
<evidence type="ECO:0000313" key="2">
    <source>
        <dbReference type="Proteomes" id="UP001327027"/>
    </source>
</evidence>
<dbReference type="EMBL" id="JAYKLX010000001">
    <property type="protein sequence ID" value="MEB3343928.1"/>
    <property type="molecule type" value="Genomic_DNA"/>
</dbReference>
<gene>
    <name evidence="1" type="primary">gldC</name>
    <name evidence="1" type="ORF">U6A24_00570</name>
</gene>
<comment type="caution">
    <text evidence="1">The sequence shown here is derived from an EMBL/GenBank/DDBJ whole genome shotgun (WGS) entry which is preliminary data.</text>
</comment>
<dbReference type="Proteomes" id="UP001327027">
    <property type="component" value="Unassembled WGS sequence"/>
</dbReference>
<name>A0ABU5ZPN1_9FLAO</name>
<dbReference type="RefSeq" id="WP_324177982.1">
    <property type="nucleotide sequence ID" value="NZ_BAABAW010000001.1"/>
</dbReference>
<proteinExistence type="predicted"/>
<reference evidence="1 2" key="1">
    <citation type="journal article" date="2013" name="Int. J. Syst. Evol. Microbiol.">
        <title>Aquimarina gracilis sp. nov., isolated from the gut microflora of a mussel, Mytilus coruscus, and emended description of Aquimarina spongiae.</title>
        <authorList>
            <person name="Park S.C."/>
            <person name="Choe H.N."/>
            <person name="Baik K.S."/>
            <person name="Seong C.N."/>
        </authorList>
    </citation>
    <scope>NUCLEOTIDE SEQUENCE [LARGE SCALE GENOMIC DNA]</scope>
    <source>
        <strain evidence="1 2">PSC32</strain>
    </source>
</reference>
<accession>A0ABU5ZPN1</accession>
<protein>
    <submittedName>
        <fullName evidence="1">Gliding motility protein GldC</fullName>
    </submittedName>
</protein>
<keyword evidence="2" id="KW-1185">Reference proteome</keyword>
<dbReference type="InterPro" id="IPR019854">
    <property type="entry name" value="Motility-assoc_prot_GldC"/>
</dbReference>